<keyword evidence="9" id="KW-1185">Reference proteome</keyword>
<dbReference type="InterPro" id="IPR032675">
    <property type="entry name" value="LRR_dom_sf"/>
</dbReference>
<evidence type="ECO:0000256" key="1">
    <source>
        <dbReference type="ARBA" id="ARBA00004141"/>
    </source>
</evidence>
<keyword evidence="5" id="KW-0813">Transport</keyword>
<dbReference type="InterPro" id="IPR010325">
    <property type="entry name" value="Rhamnogal_lyase"/>
</dbReference>
<reference evidence="8" key="1">
    <citation type="submission" date="2023-02" db="EMBL/GenBank/DDBJ databases">
        <title>Genome of toxic invasive species Heracleum sosnowskyi carries increased number of genes despite the absence of recent whole-genome duplications.</title>
        <authorList>
            <person name="Schelkunov M."/>
            <person name="Shtratnikova V."/>
            <person name="Makarenko M."/>
            <person name="Klepikova A."/>
            <person name="Omelchenko D."/>
            <person name="Novikova G."/>
            <person name="Obukhova E."/>
            <person name="Bogdanov V."/>
            <person name="Penin A."/>
            <person name="Logacheva M."/>
        </authorList>
    </citation>
    <scope>NUCLEOTIDE SEQUENCE</scope>
    <source>
        <strain evidence="8">Hsosn_3</strain>
        <tissue evidence="8">Leaf</tissue>
    </source>
</reference>
<name>A0AAD8I9F9_9APIA</name>
<dbReference type="EMBL" id="JAUIZM010000008">
    <property type="protein sequence ID" value="KAK1371842.1"/>
    <property type="molecule type" value="Genomic_DNA"/>
</dbReference>
<dbReference type="AlphaFoldDB" id="A0AAD8I9F9"/>
<comment type="similarity">
    <text evidence="5">Belongs to the MIP/aquaporin (TC 1.A.8) family.</text>
</comment>
<evidence type="ECO:0000256" key="3">
    <source>
        <dbReference type="ARBA" id="ARBA00022989"/>
    </source>
</evidence>
<feature type="transmembrane region" description="Helical" evidence="6">
    <location>
        <begin position="325"/>
        <end position="347"/>
    </location>
</feature>
<dbReference type="Proteomes" id="UP001237642">
    <property type="component" value="Unassembled WGS sequence"/>
</dbReference>
<dbReference type="GO" id="GO:0016020">
    <property type="term" value="C:membrane"/>
    <property type="evidence" value="ECO:0007669"/>
    <property type="project" value="UniProtKB-SubCell"/>
</dbReference>
<keyword evidence="3 6" id="KW-1133">Transmembrane helix</keyword>
<dbReference type="PRINTS" id="PR00783">
    <property type="entry name" value="MINTRINSICP"/>
</dbReference>
<dbReference type="SUPFAM" id="SSF81338">
    <property type="entry name" value="Aquaporin-like"/>
    <property type="match status" value="1"/>
</dbReference>
<evidence type="ECO:0000313" key="8">
    <source>
        <dbReference type="EMBL" id="KAK1381456.1"/>
    </source>
</evidence>
<dbReference type="PANTHER" id="PTHR32018">
    <property type="entry name" value="RHAMNOGALACTURONATE LYASE FAMILY PROTEIN"/>
    <property type="match status" value="1"/>
</dbReference>
<dbReference type="Pfam" id="PF06045">
    <property type="entry name" value="Rhamnogal_lyase"/>
    <property type="match status" value="1"/>
</dbReference>
<accession>A0AAD8I9F9</accession>
<dbReference type="InterPro" id="IPR051850">
    <property type="entry name" value="Polysacch_Lyase_4"/>
</dbReference>
<evidence type="ECO:0000313" key="7">
    <source>
        <dbReference type="EMBL" id="KAK1371842.1"/>
    </source>
</evidence>
<gene>
    <name evidence="8" type="ORF">POM88_028200</name>
    <name evidence="7" type="ORF">POM88_037934</name>
</gene>
<dbReference type="EMBL" id="JAUIZM010000006">
    <property type="protein sequence ID" value="KAK1381456.1"/>
    <property type="molecule type" value="Genomic_DNA"/>
</dbReference>
<dbReference type="Gene3D" id="3.80.10.10">
    <property type="entry name" value="Ribonuclease Inhibitor"/>
    <property type="match status" value="1"/>
</dbReference>
<protein>
    <submittedName>
        <fullName evidence="8">Uncharacterized protein</fullName>
    </submittedName>
</protein>
<evidence type="ECO:0000256" key="5">
    <source>
        <dbReference type="RuleBase" id="RU000477"/>
    </source>
</evidence>
<evidence type="ECO:0000256" key="2">
    <source>
        <dbReference type="ARBA" id="ARBA00022692"/>
    </source>
</evidence>
<evidence type="ECO:0000256" key="4">
    <source>
        <dbReference type="ARBA" id="ARBA00023136"/>
    </source>
</evidence>
<feature type="transmembrane region" description="Helical" evidence="6">
    <location>
        <begin position="295"/>
        <end position="313"/>
    </location>
</feature>
<organism evidence="8 9">
    <name type="scientific">Heracleum sosnowskyi</name>
    <dbReference type="NCBI Taxonomy" id="360622"/>
    <lineage>
        <taxon>Eukaryota</taxon>
        <taxon>Viridiplantae</taxon>
        <taxon>Streptophyta</taxon>
        <taxon>Embryophyta</taxon>
        <taxon>Tracheophyta</taxon>
        <taxon>Spermatophyta</taxon>
        <taxon>Magnoliopsida</taxon>
        <taxon>eudicotyledons</taxon>
        <taxon>Gunneridae</taxon>
        <taxon>Pentapetalae</taxon>
        <taxon>asterids</taxon>
        <taxon>campanulids</taxon>
        <taxon>Apiales</taxon>
        <taxon>Apiaceae</taxon>
        <taxon>Apioideae</taxon>
        <taxon>apioid superclade</taxon>
        <taxon>Tordylieae</taxon>
        <taxon>Tordyliinae</taxon>
        <taxon>Heracleum</taxon>
    </lineage>
</organism>
<keyword evidence="4 6" id="KW-0472">Membrane</keyword>
<keyword evidence="2 5" id="KW-0812">Transmembrane</keyword>
<proteinExistence type="inferred from homology"/>
<dbReference type="GO" id="GO:0015267">
    <property type="term" value="F:channel activity"/>
    <property type="evidence" value="ECO:0007669"/>
    <property type="project" value="InterPro"/>
</dbReference>
<evidence type="ECO:0000313" key="9">
    <source>
        <dbReference type="Proteomes" id="UP001237642"/>
    </source>
</evidence>
<dbReference type="InterPro" id="IPR000425">
    <property type="entry name" value="MIP"/>
</dbReference>
<evidence type="ECO:0000256" key="6">
    <source>
        <dbReference type="SAM" id="Phobius"/>
    </source>
</evidence>
<comment type="caution">
    <text evidence="8">The sequence shown here is derived from an EMBL/GenBank/DDBJ whole genome shotgun (WGS) entry which is preliminary data.</text>
</comment>
<dbReference type="Gene3D" id="1.20.1080.10">
    <property type="entry name" value="Glycerol uptake facilitator protein"/>
    <property type="match status" value="1"/>
</dbReference>
<dbReference type="InterPro" id="IPR023271">
    <property type="entry name" value="Aquaporin-like"/>
</dbReference>
<dbReference type="PANTHER" id="PTHR32018:SF1">
    <property type="entry name" value="RHAMNOGALACTURONAN ENDOLYASE"/>
    <property type="match status" value="1"/>
</dbReference>
<dbReference type="Pfam" id="PF00230">
    <property type="entry name" value="MIP"/>
    <property type="match status" value="1"/>
</dbReference>
<comment type="subcellular location">
    <subcellularLocation>
        <location evidence="1">Membrane</location>
        <topology evidence="1">Multi-pass membrane protein</topology>
    </subcellularLocation>
</comment>
<sequence length="402" mass="43426">MVLKLQACKYLTDLSLEPLYKNGALPSLCELDLSYGTLPSAARCLHLSSLNLSLSANLKEVDLACLNLCFLNLSNCCSLEILKLDCPKLTSLFLQVVMDNGLAQITLSTPGGMIDGIGYKGINNLLEPEYGPSYRGYWDLVWSTDEVPKIAQDRLSTTNFSVIAEDENKVELSFTRTWNPSSQNIPPMNIDKRYVMLRGSPGFYTYSIYERLEGMPGTTIAQTRVSFKLSEKLFNYMTISDERQRYMPTHKDRKAPRSVELAYHACITNSAACITGGKAVPIHGVGAGLNAFEGVVFEIIITFALVYTVYATAADPKKGSLGTIAPIAIGFIVGANILAAGPFSGGSMNPAHSFGPAVASGDFSGHWIYWVGPLIGGALAGLIYGDVFIGSYGALPASDDYA</sequence>
<feature type="transmembrane region" description="Helical" evidence="6">
    <location>
        <begin position="367"/>
        <end position="389"/>
    </location>
</feature>
<reference evidence="8" key="2">
    <citation type="submission" date="2023-05" db="EMBL/GenBank/DDBJ databases">
        <authorList>
            <person name="Schelkunov M.I."/>
        </authorList>
    </citation>
    <scope>NUCLEOTIDE SEQUENCE</scope>
    <source>
        <strain evidence="8">Hsosn_3</strain>
        <tissue evidence="8">Leaf</tissue>
    </source>
</reference>